<evidence type="ECO:0000256" key="3">
    <source>
        <dbReference type="SAM" id="Phobius"/>
    </source>
</evidence>
<evidence type="ECO:0000313" key="5">
    <source>
        <dbReference type="Proteomes" id="UP000027361"/>
    </source>
</evidence>
<dbReference type="Pfam" id="PF07690">
    <property type="entry name" value="MFS_1"/>
    <property type="match status" value="1"/>
</dbReference>
<keyword evidence="3" id="KW-1133">Transmembrane helix</keyword>
<dbReference type="OMA" id="FFMWGLS"/>
<dbReference type="SUPFAM" id="SSF103473">
    <property type="entry name" value="MFS general substrate transporter"/>
    <property type="match status" value="1"/>
</dbReference>
<dbReference type="InParanoid" id="A0A066VM54"/>
<dbReference type="GO" id="GO:0022857">
    <property type="term" value="F:transmembrane transporter activity"/>
    <property type="evidence" value="ECO:0007669"/>
    <property type="project" value="InterPro"/>
</dbReference>
<feature type="transmembrane region" description="Helical" evidence="3">
    <location>
        <begin position="314"/>
        <end position="344"/>
    </location>
</feature>
<dbReference type="GeneID" id="25262643"/>
<evidence type="ECO:0000256" key="1">
    <source>
        <dbReference type="ARBA" id="ARBA00004429"/>
    </source>
</evidence>
<feature type="transmembrane region" description="Helical" evidence="3">
    <location>
        <begin position="403"/>
        <end position="423"/>
    </location>
</feature>
<dbReference type="PANTHER" id="PTHR43702:SF3">
    <property type="entry name" value="PROTEIN TSGA"/>
    <property type="match status" value="1"/>
</dbReference>
<keyword evidence="3" id="KW-0472">Membrane</keyword>
<protein>
    <submittedName>
        <fullName evidence="4">MFS general substrate transporter</fullName>
    </submittedName>
</protein>
<sequence length="478" mass="51332">MEEPQQLLSRRAEIEKTALTGSQLPRGQFIFSFSLVTMLFFLWGLSYGLIDSLNAHVQTVFNLSIAQSTAFQAAYFGSYLVMAPWAGVFMRRFGFKKGIHVGLGLFSLGTIMFWPCAIFKSYPGFIVCTFVAASGLSWLEVAANTYITVLAPKPGSAPFLLSFAQAFNGLATVIGPLIASKAFYSVGVSLGGVQYTYLGVSMLGVLINLGFWVAPLPEVRQAVSVETEKRIQGSFWTQWHTTIGAFCQFLYVGAQVACAALSINYIISQPIPGHPEGISKATAANMYAGLQASFTLGRFLTAPLLKSCDPCLVLGIYGVMTCVFVAVSGTVGGIAGIVSLYFLFFFESVQYPTIYAIATSGLGSYAKIGGSFVAAGVSGGAWYPAALASFADRKDIAHAHTRAYLLAMFGFVAVSAYGFGMFIDQGKRRGHYTWRNLNDLGNLPARGELPAQATASGHWVTEAGQSSVEETDSKELKV</sequence>
<dbReference type="OrthoDB" id="546893at2759"/>
<feature type="transmembrane region" description="Helical" evidence="3">
    <location>
        <begin position="124"/>
        <end position="147"/>
    </location>
</feature>
<dbReference type="HOGENOM" id="CLU_028452_3_0_1"/>
<comment type="subcellular location">
    <subcellularLocation>
        <location evidence="1">Cell inner membrane</location>
        <topology evidence="1">Multi-pass membrane protein</topology>
    </subcellularLocation>
</comment>
<keyword evidence="5" id="KW-1185">Reference proteome</keyword>
<dbReference type="AlphaFoldDB" id="A0A066VM54"/>
<dbReference type="GO" id="GO:0005886">
    <property type="term" value="C:plasma membrane"/>
    <property type="evidence" value="ECO:0007669"/>
    <property type="project" value="UniProtKB-SubCell"/>
</dbReference>
<organism evidence="4 5">
    <name type="scientific">Tilletiaria anomala (strain ATCC 24038 / CBS 436.72 / UBC 951)</name>
    <dbReference type="NCBI Taxonomy" id="1037660"/>
    <lineage>
        <taxon>Eukaryota</taxon>
        <taxon>Fungi</taxon>
        <taxon>Dikarya</taxon>
        <taxon>Basidiomycota</taxon>
        <taxon>Ustilaginomycotina</taxon>
        <taxon>Exobasidiomycetes</taxon>
        <taxon>Georgefischeriales</taxon>
        <taxon>Tilletiariaceae</taxon>
        <taxon>Tilletiaria</taxon>
    </lineage>
</organism>
<dbReference type="RefSeq" id="XP_013241120.1">
    <property type="nucleotide sequence ID" value="XM_013385666.1"/>
</dbReference>
<evidence type="ECO:0000256" key="2">
    <source>
        <dbReference type="ARBA" id="ARBA00022475"/>
    </source>
</evidence>
<dbReference type="PANTHER" id="PTHR43702">
    <property type="entry name" value="L-FUCOSE-PROTON SYMPORTER"/>
    <property type="match status" value="1"/>
</dbReference>
<evidence type="ECO:0000313" key="4">
    <source>
        <dbReference type="EMBL" id="KDN39680.1"/>
    </source>
</evidence>
<keyword evidence="3" id="KW-0812">Transmembrane</keyword>
<feature type="transmembrane region" description="Helical" evidence="3">
    <location>
        <begin position="159"/>
        <end position="183"/>
    </location>
</feature>
<gene>
    <name evidence="4" type="ORF">K437DRAFT_227813</name>
</gene>
<proteinExistence type="predicted"/>
<dbReference type="InterPro" id="IPR011701">
    <property type="entry name" value="MFS"/>
</dbReference>
<feature type="transmembrane region" description="Helical" evidence="3">
    <location>
        <begin position="101"/>
        <end position="118"/>
    </location>
</feature>
<feature type="transmembrane region" description="Helical" evidence="3">
    <location>
        <begin position="70"/>
        <end position="89"/>
    </location>
</feature>
<dbReference type="EMBL" id="JMSN01000101">
    <property type="protein sequence ID" value="KDN39680.1"/>
    <property type="molecule type" value="Genomic_DNA"/>
</dbReference>
<comment type="caution">
    <text evidence="4">The sequence shown here is derived from an EMBL/GenBank/DDBJ whole genome shotgun (WGS) entry which is preliminary data.</text>
</comment>
<dbReference type="STRING" id="1037660.A0A066VM54"/>
<feature type="transmembrane region" description="Helical" evidence="3">
    <location>
        <begin position="29"/>
        <end position="50"/>
    </location>
</feature>
<dbReference type="InterPro" id="IPR036259">
    <property type="entry name" value="MFS_trans_sf"/>
</dbReference>
<dbReference type="Proteomes" id="UP000027361">
    <property type="component" value="Unassembled WGS sequence"/>
</dbReference>
<accession>A0A066VM54</accession>
<name>A0A066VM54_TILAU</name>
<feature type="transmembrane region" description="Helical" evidence="3">
    <location>
        <begin position="365"/>
        <end position="383"/>
    </location>
</feature>
<dbReference type="InterPro" id="IPR050375">
    <property type="entry name" value="MFS_TsgA-like"/>
</dbReference>
<feature type="transmembrane region" description="Helical" evidence="3">
    <location>
        <begin position="195"/>
        <end position="214"/>
    </location>
</feature>
<keyword evidence="2" id="KW-1003">Cell membrane</keyword>
<reference evidence="4 5" key="1">
    <citation type="submission" date="2014-05" db="EMBL/GenBank/DDBJ databases">
        <title>Draft genome sequence of a rare smut relative, Tilletiaria anomala UBC 951.</title>
        <authorList>
            <consortium name="DOE Joint Genome Institute"/>
            <person name="Toome M."/>
            <person name="Kuo A."/>
            <person name="Henrissat B."/>
            <person name="Lipzen A."/>
            <person name="Tritt A."/>
            <person name="Yoshinaga Y."/>
            <person name="Zane M."/>
            <person name="Barry K."/>
            <person name="Grigoriev I.V."/>
            <person name="Spatafora J.W."/>
            <person name="Aimea M.C."/>
        </authorList>
    </citation>
    <scope>NUCLEOTIDE SEQUENCE [LARGE SCALE GENOMIC DNA]</scope>
    <source>
        <strain evidence="4 5">UBC 951</strain>
    </source>
</reference>
<dbReference type="Gene3D" id="1.20.1250.20">
    <property type="entry name" value="MFS general substrate transporter like domains"/>
    <property type="match status" value="2"/>
</dbReference>